<dbReference type="InterPro" id="IPR036388">
    <property type="entry name" value="WH-like_DNA-bd_sf"/>
</dbReference>
<dbReference type="Gene3D" id="1.20.120.530">
    <property type="entry name" value="GntR ligand-binding domain-like"/>
    <property type="match status" value="1"/>
</dbReference>
<dbReference type="KEGG" id="sal:Sala_0868"/>
<name>Q1GUT6_SPHAL</name>
<dbReference type="eggNOG" id="COG2186">
    <property type="taxonomic scope" value="Bacteria"/>
</dbReference>
<dbReference type="Gene3D" id="1.10.10.10">
    <property type="entry name" value="Winged helix-like DNA-binding domain superfamily/Winged helix DNA-binding domain"/>
    <property type="match status" value="1"/>
</dbReference>
<dbReference type="GO" id="GO:0003700">
    <property type="term" value="F:DNA-binding transcription factor activity"/>
    <property type="evidence" value="ECO:0007669"/>
    <property type="project" value="InterPro"/>
</dbReference>
<evidence type="ECO:0000313" key="6">
    <source>
        <dbReference type="Proteomes" id="UP000006578"/>
    </source>
</evidence>
<keyword evidence="2" id="KW-0238">DNA-binding</keyword>
<dbReference type="STRING" id="317655.Sala_0868"/>
<dbReference type="SUPFAM" id="SSF48008">
    <property type="entry name" value="GntR ligand-binding domain-like"/>
    <property type="match status" value="1"/>
</dbReference>
<dbReference type="SMART" id="SM00345">
    <property type="entry name" value="HTH_GNTR"/>
    <property type="match status" value="1"/>
</dbReference>
<dbReference type="EMBL" id="CP000356">
    <property type="protein sequence ID" value="ABF52586.1"/>
    <property type="molecule type" value="Genomic_DNA"/>
</dbReference>
<dbReference type="InterPro" id="IPR008920">
    <property type="entry name" value="TF_FadR/GntR_C"/>
</dbReference>
<reference evidence="5 6" key="1">
    <citation type="journal article" date="2009" name="Proc. Natl. Acad. Sci. U.S.A.">
        <title>The genomic basis of trophic strategy in marine bacteria.</title>
        <authorList>
            <person name="Lauro F.M."/>
            <person name="McDougald D."/>
            <person name="Thomas T."/>
            <person name="Williams T.J."/>
            <person name="Egan S."/>
            <person name="Rice S."/>
            <person name="DeMaere M.Z."/>
            <person name="Ting L."/>
            <person name="Ertan H."/>
            <person name="Johnson J."/>
            <person name="Ferriera S."/>
            <person name="Lapidus A."/>
            <person name="Anderson I."/>
            <person name="Kyrpides N."/>
            <person name="Munk A.C."/>
            <person name="Detter C."/>
            <person name="Han C.S."/>
            <person name="Brown M.V."/>
            <person name="Robb F.T."/>
            <person name="Kjelleberg S."/>
            <person name="Cavicchioli R."/>
        </authorList>
    </citation>
    <scope>NUCLEOTIDE SEQUENCE [LARGE SCALE GENOMIC DNA]</scope>
    <source>
        <strain evidence="6">DSM 13593 / LMG 18877 / RB2256</strain>
    </source>
</reference>
<evidence type="ECO:0000256" key="2">
    <source>
        <dbReference type="ARBA" id="ARBA00023125"/>
    </source>
</evidence>
<dbReference type="PANTHER" id="PTHR43537:SF5">
    <property type="entry name" value="UXU OPERON TRANSCRIPTIONAL REGULATOR"/>
    <property type="match status" value="1"/>
</dbReference>
<dbReference type="SUPFAM" id="SSF46785">
    <property type="entry name" value="Winged helix' DNA-binding domain"/>
    <property type="match status" value="1"/>
</dbReference>
<dbReference type="InterPro" id="IPR011711">
    <property type="entry name" value="GntR_C"/>
</dbReference>
<dbReference type="Pfam" id="PF07729">
    <property type="entry name" value="FCD"/>
    <property type="match status" value="1"/>
</dbReference>
<evidence type="ECO:0000256" key="1">
    <source>
        <dbReference type="ARBA" id="ARBA00023015"/>
    </source>
</evidence>
<keyword evidence="3" id="KW-0804">Transcription</keyword>
<dbReference type="PRINTS" id="PR00035">
    <property type="entry name" value="HTHGNTR"/>
</dbReference>
<organism evidence="5 6">
    <name type="scientific">Sphingopyxis alaskensis (strain DSM 13593 / LMG 18877 / RB2256)</name>
    <name type="common">Sphingomonas alaskensis</name>
    <dbReference type="NCBI Taxonomy" id="317655"/>
    <lineage>
        <taxon>Bacteria</taxon>
        <taxon>Pseudomonadati</taxon>
        <taxon>Pseudomonadota</taxon>
        <taxon>Alphaproteobacteria</taxon>
        <taxon>Sphingomonadales</taxon>
        <taxon>Sphingomonadaceae</taxon>
        <taxon>Sphingopyxis</taxon>
    </lineage>
</organism>
<accession>Q1GUT6</accession>
<dbReference type="GO" id="GO:0003677">
    <property type="term" value="F:DNA binding"/>
    <property type="evidence" value="ECO:0007669"/>
    <property type="project" value="UniProtKB-KW"/>
</dbReference>
<evidence type="ECO:0000256" key="3">
    <source>
        <dbReference type="ARBA" id="ARBA00023163"/>
    </source>
</evidence>
<protein>
    <submittedName>
        <fullName evidence="5">Transcriptional regulator, GntR family</fullName>
    </submittedName>
</protein>
<keyword evidence="6" id="KW-1185">Reference proteome</keyword>
<feature type="domain" description="HTH gntR-type" evidence="4">
    <location>
        <begin position="13"/>
        <end position="83"/>
    </location>
</feature>
<proteinExistence type="predicted"/>
<evidence type="ECO:0000259" key="4">
    <source>
        <dbReference type="PROSITE" id="PS50949"/>
    </source>
</evidence>
<dbReference type="PROSITE" id="PS50949">
    <property type="entry name" value="HTH_GNTR"/>
    <property type="match status" value="1"/>
</dbReference>
<keyword evidence="1" id="KW-0805">Transcription regulation</keyword>
<dbReference type="InterPro" id="IPR000524">
    <property type="entry name" value="Tscrpt_reg_HTH_GntR"/>
</dbReference>
<dbReference type="HOGENOM" id="CLU_017584_9_0_5"/>
<dbReference type="Proteomes" id="UP000006578">
    <property type="component" value="Chromosome"/>
</dbReference>
<sequence length="258" mass="28983">MQMDNGNARIRVPKTSELVADQIRAQIIRGELQEGDSLPPEGTLMATLGISRPTLREAFRILEAESLISVVRGSRSGARVHQPSTELVSRYAGYVLESQGTTIADLYAARLAIEPTVVRWLATSKGQTPGMARVKDILAELEDMLQTDRHAEFVDNIAVFHQALVEATGNNTLSFMNRMLLNLARNHQNDYQRRHPRSNEEKYKSLRAGFKSYVKLVKMIEEGDVEGAVAHWRLHLRNANETWAQRGEGERIVDSLHA</sequence>
<dbReference type="Pfam" id="PF00392">
    <property type="entry name" value="GntR"/>
    <property type="match status" value="1"/>
</dbReference>
<dbReference type="AlphaFoldDB" id="Q1GUT6"/>
<gene>
    <name evidence="5" type="ordered locus">Sala_0868</name>
</gene>
<dbReference type="PANTHER" id="PTHR43537">
    <property type="entry name" value="TRANSCRIPTIONAL REGULATOR, GNTR FAMILY"/>
    <property type="match status" value="1"/>
</dbReference>
<evidence type="ECO:0000313" key="5">
    <source>
        <dbReference type="EMBL" id="ABF52586.1"/>
    </source>
</evidence>
<dbReference type="CDD" id="cd07377">
    <property type="entry name" value="WHTH_GntR"/>
    <property type="match status" value="1"/>
</dbReference>
<dbReference type="InterPro" id="IPR036390">
    <property type="entry name" value="WH_DNA-bd_sf"/>
</dbReference>
<dbReference type="SMART" id="SM00895">
    <property type="entry name" value="FCD"/>
    <property type="match status" value="1"/>
</dbReference>